<feature type="compositionally biased region" description="Polar residues" evidence="1">
    <location>
        <begin position="159"/>
        <end position="175"/>
    </location>
</feature>
<evidence type="ECO:0000256" key="1">
    <source>
        <dbReference type="SAM" id="MobiDB-lite"/>
    </source>
</evidence>
<keyword evidence="2" id="KW-0732">Signal</keyword>
<dbReference type="RefSeq" id="XP_070851378.1">
    <property type="nucleotide sequence ID" value="XM_070995277.1"/>
</dbReference>
<accession>A0ABM4TN30</accession>
<feature type="signal peptide" evidence="2">
    <location>
        <begin position="1"/>
        <end position="16"/>
    </location>
</feature>
<protein>
    <submittedName>
        <fullName evidence="4">Protein spalt-accessory-like</fullName>
    </submittedName>
</protein>
<feature type="compositionally biased region" description="Gly residues" evidence="1">
    <location>
        <begin position="138"/>
        <end position="156"/>
    </location>
</feature>
<gene>
    <name evidence="4" type="primary">LOC139352590</name>
</gene>
<evidence type="ECO:0000313" key="3">
    <source>
        <dbReference type="Proteomes" id="UP001652628"/>
    </source>
</evidence>
<organism evidence="3 4">
    <name type="scientific">Drosophila suzukii</name>
    <name type="common">Spotted-wing drosophila fruit fly</name>
    <dbReference type="NCBI Taxonomy" id="28584"/>
    <lineage>
        <taxon>Eukaryota</taxon>
        <taxon>Metazoa</taxon>
        <taxon>Ecdysozoa</taxon>
        <taxon>Arthropoda</taxon>
        <taxon>Hexapoda</taxon>
        <taxon>Insecta</taxon>
        <taxon>Pterygota</taxon>
        <taxon>Neoptera</taxon>
        <taxon>Endopterygota</taxon>
        <taxon>Diptera</taxon>
        <taxon>Brachycera</taxon>
        <taxon>Muscomorpha</taxon>
        <taxon>Ephydroidea</taxon>
        <taxon>Drosophilidae</taxon>
        <taxon>Drosophila</taxon>
        <taxon>Sophophora</taxon>
    </lineage>
</organism>
<sequence length="220" mass="22618">MKLLIVLFALVGTGFARPGYDGGLNNIESRFGGSVPQSGQGGYGSGQGGYAPSRQGEQIGYSGGPSFQNNIREFGESVPKNGQGVYGGGLSLQGGLGGYGGSVTQSVQRGYGEIGYGGSVPQNGHRGYGGSVPQSGHKGYGQSGQGGYGSGQGGYGRSLPQSGQRGYSGGPSRQVSLGGYDEPVPQSGQEGYGAEFGQAKHDFYHHVHDKHCDHHNHGHY</sequence>
<evidence type="ECO:0000313" key="4">
    <source>
        <dbReference type="RefSeq" id="XP_070851378.1"/>
    </source>
</evidence>
<feature type="region of interest" description="Disordered" evidence="1">
    <location>
        <begin position="114"/>
        <end position="192"/>
    </location>
</feature>
<keyword evidence="3" id="KW-1185">Reference proteome</keyword>
<proteinExistence type="predicted"/>
<reference evidence="4" key="1">
    <citation type="submission" date="2025-08" db="UniProtKB">
        <authorList>
            <consortium name="RefSeq"/>
        </authorList>
    </citation>
    <scope>IDENTIFICATION</scope>
</reference>
<feature type="chain" id="PRO_5046063966" evidence="2">
    <location>
        <begin position="17"/>
        <end position="220"/>
    </location>
</feature>
<name>A0ABM4TN30_DROSZ</name>
<feature type="region of interest" description="Disordered" evidence="1">
    <location>
        <begin position="31"/>
        <end position="61"/>
    </location>
</feature>
<evidence type="ECO:0000256" key="2">
    <source>
        <dbReference type="SAM" id="SignalP"/>
    </source>
</evidence>
<feature type="compositionally biased region" description="Gly residues" evidence="1">
    <location>
        <begin position="39"/>
        <end position="49"/>
    </location>
</feature>
<dbReference type="GeneID" id="139352590"/>
<dbReference type="Proteomes" id="UP001652628">
    <property type="component" value="Chromosome 2R"/>
</dbReference>